<sequence length="119" mass="13290">MSEMNALLKSRRKKNTTKVKDRHRTPEPLFFVKSVGFPEISFSSRIHPCLEPIHNCLFEPNAFSALNYRLAFVGYLAQCAGISSLSSRFAASCFVGLSLSITFTSVPEERSLHICVAPH</sequence>
<keyword evidence="2" id="KW-1185">Reference proteome</keyword>
<dbReference type="Proteomes" id="UP000036681">
    <property type="component" value="Unplaced"/>
</dbReference>
<evidence type="ECO:0000313" key="3">
    <source>
        <dbReference type="WBParaSite" id="ALUE_0000353001-mRNA-1"/>
    </source>
</evidence>
<accession>A0A0M3HP05</accession>
<protein>
    <submittedName>
        <fullName evidence="3">Ovule protein</fullName>
    </submittedName>
</protein>
<dbReference type="WBParaSite" id="ALUE_0000353001-mRNA-1">
    <property type="protein sequence ID" value="ALUE_0000353001-mRNA-1"/>
    <property type="gene ID" value="ALUE_0000353001"/>
</dbReference>
<dbReference type="AlphaFoldDB" id="A0A0M3HP05"/>
<feature type="region of interest" description="Disordered" evidence="1">
    <location>
        <begin position="1"/>
        <end position="22"/>
    </location>
</feature>
<proteinExistence type="predicted"/>
<reference evidence="3" key="1">
    <citation type="submission" date="2017-02" db="UniProtKB">
        <authorList>
            <consortium name="WormBaseParasite"/>
        </authorList>
    </citation>
    <scope>IDENTIFICATION</scope>
</reference>
<feature type="compositionally biased region" description="Basic residues" evidence="1">
    <location>
        <begin position="9"/>
        <end position="22"/>
    </location>
</feature>
<organism evidence="2 3">
    <name type="scientific">Ascaris lumbricoides</name>
    <name type="common">Giant roundworm</name>
    <dbReference type="NCBI Taxonomy" id="6252"/>
    <lineage>
        <taxon>Eukaryota</taxon>
        <taxon>Metazoa</taxon>
        <taxon>Ecdysozoa</taxon>
        <taxon>Nematoda</taxon>
        <taxon>Chromadorea</taxon>
        <taxon>Rhabditida</taxon>
        <taxon>Spirurina</taxon>
        <taxon>Ascaridomorpha</taxon>
        <taxon>Ascaridoidea</taxon>
        <taxon>Ascarididae</taxon>
        <taxon>Ascaris</taxon>
    </lineage>
</organism>
<name>A0A0M3HP05_ASCLU</name>
<evidence type="ECO:0000313" key="2">
    <source>
        <dbReference type="Proteomes" id="UP000036681"/>
    </source>
</evidence>
<evidence type="ECO:0000256" key="1">
    <source>
        <dbReference type="SAM" id="MobiDB-lite"/>
    </source>
</evidence>